<feature type="active site" description="Schiff-base intermediate with substrate; via topaquinone" evidence="11">
    <location>
        <position position="394"/>
    </location>
</feature>
<dbReference type="Proteomes" id="UP000319731">
    <property type="component" value="Unassembled WGS sequence"/>
</dbReference>
<dbReference type="SUPFAM" id="SSF49998">
    <property type="entry name" value="Amine oxidase catalytic domain"/>
    <property type="match status" value="1"/>
</dbReference>
<dbReference type="InterPro" id="IPR016182">
    <property type="entry name" value="Cu_amine_oxidase_N-reg"/>
</dbReference>
<keyword evidence="9 13" id="KW-0186">Copper</keyword>
<dbReference type="InterPro" id="IPR015802">
    <property type="entry name" value="Cu_amine_oxidase_N3"/>
</dbReference>
<dbReference type="Gene3D" id="3.10.450.40">
    <property type="match status" value="2"/>
</dbReference>
<dbReference type="Gene3D" id="2.70.98.20">
    <property type="entry name" value="Copper amine oxidase, catalytic domain"/>
    <property type="match status" value="1"/>
</dbReference>
<dbReference type="GO" id="GO:0008131">
    <property type="term" value="F:primary methylamine oxidase activity"/>
    <property type="evidence" value="ECO:0007669"/>
    <property type="project" value="InterPro"/>
</dbReference>
<dbReference type="EMBL" id="QEAO01000002">
    <property type="protein sequence ID" value="TPX37520.1"/>
    <property type="molecule type" value="Genomic_DNA"/>
</dbReference>
<dbReference type="GO" id="GO:0009308">
    <property type="term" value="P:amine metabolic process"/>
    <property type="evidence" value="ECO:0007669"/>
    <property type="project" value="UniProtKB-UniRule"/>
</dbReference>
<evidence type="ECO:0000259" key="16">
    <source>
        <dbReference type="Pfam" id="PF02728"/>
    </source>
</evidence>
<evidence type="ECO:0000256" key="8">
    <source>
        <dbReference type="ARBA" id="ARBA00023002"/>
    </source>
</evidence>
<name>A0A507C7H1_9FUNG</name>
<dbReference type="STRING" id="1806994.A0A507C7H1"/>
<evidence type="ECO:0000256" key="2">
    <source>
        <dbReference type="ARBA" id="ARBA00001936"/>
    </source>
</evidence>
<dbReference type="Pfam" id="PF01179">
    <property type="entry name" value="Cu_amine_oxid"/>
    <property type="match status" value="1"/>
</dbReference>
<comment type="cofactor">
    <cofactor evidence="13">
        <name>Cu cation</name>
        <dbReference type="ChEBI" id="CHEBI:23378"/>
    </cofactor>
    <text evidence="13">Contains 1 topaquinone per subunit.</text>
</comment>
<feature type="domain" description="Copper amine oxidase N3-terminal" evidence="16">
    <location>
        <begin position="111"/>
        <end position="194"/>
    </location>
</feature>
<dbReference type="PROSITE" id="PS01164">
    <property type="entry name" value="COPPER_AMINE_OXID_1"/>
    <property type="match status" value="1"/>
</dbReference>
<reference evidence="17 18" key="1">
    <citation type="journal article" date="2019" name="Sci. Rep.">
        <title>Comparative genomics of chytrid fungi reveal insights into the obligate biotrophic and pathogenic lifestyle of Synchytrium endobioticum.</title>
        <authorList>
            <person name="van de Vossenberg B.T.L.H."/>
            <person name="Warris S."/>
            <person name="Nguyen H.D.T."/>
            <person name="van Gent-Pelzer M.P.E."/>
            <person name="Joly D.L."/>
            <person name="van de Geest H.C."/>
            <person name="Bonants P.J.M."/>
            <person name="Smith D.S."/>
            <person name="Levesque C.A."/>
            <person name="van der Lee T.A.J."/>
        </authorList>
    </citation>
    <scope>NUCLEOTIDE SEQUENCE [LARGE SCALE GENOMIC DNA]</scope>
    <source>
        <strain evidence="17 18">JEL517</strain>
    </source>
</reference>
<evidence type="ECO:0000256" key="5">
    <source>
        <dbReference type="ARBA" id="ARBA00011738"/>
    </source>
</evidence>
<comment type="similarity">
    <text evidence="4 13">Belongs to the copper/topaquinone oxidase family.</text>
</comment>
<dbReference type="Pfam" id="PF02727">
    <property type="entry name" value="Cu_amine_oxidN2"/>
    <property type="match status" value="1"/>
</dbReference>
<dbReference type="GO" id="GO:0005507">
    <property type="term" value="F:copper ion binding"/>
    <property type="evidence" value="ECO:0007669"/>
    <property type="project" value="InterPro"/>
</dbReference>
<dbReference type="SUPFAM" id="SSF54416">
    <property type="entry name" value="Amine oxidase N-terminal region"/>
    <property type="match status" value="2"/>
</dbReference>
<dbReference type="PANTHER" id="PTHR10638">
    <property type="entry name" value="COPPER AMINE OXIDASE"/>
    <property type="match status" value="1"/>
</dbReference>
<evidence type="ECO:0000256" key="9">
    <source>
        <dbReference type="ARBA" id="ARBA00023008"/>
    </source>
</evidence>
<dbReference type="Pfam" id="PF02728">
    <property type="entry name" value="Cu_amine_oxidN3"/>
    <property type="match status" value="1"/>
</dbReference>
<keyword evidence="6 13" id="KW-0479">Metal-binding</keyword>
<sequence>MAPGLPFHPLDPLTADELRSASKIVRAYKPDLLFNQIIFYSIIQNEPTKSEFRKWKADSKYLIPREASVIVALLNADKTRTIVETTVELAPKGQVKSWKIVPDVEPTYIGEELDAVAAYLLKHPKIIEVCAKFGLRMDQVVIDPWPLGRWPEHEGKRVFQCFMYGRLFEDDNYYAHPLPICPIVDCIAMEMIKLDYFPEKETKAGVPMATANYAAKYSTEWNGFRTDLKPFQITQPQGASFKIEGRRVTWANWSLTVGQNYREGLVLHDIVFDDRQSGTKRPILHRASINEMVVPYGDPRMPVPRKHAFDIGELGLGNLANPLEYGCDCVGHVEYLDFVFGNGAGDVTTIKNAICIHEEDQGILWKHTDFATKKVEVRRNRRLVISFTATLLNYEYCVYWYLWLDGAIQCEVKATGILSVIGASEDGVPKYGTLVAPGVNATFHQHLFCARLDLPGSNTVTEVDVVPVVGKENPYGNAFTTKETVLQSEKMSAGRLANLDTARTWKVLYEGDPPHKTTGKIPAYKLFPTNSQPLMANEDSMIAKRAGFAGKHLWVTKADPAEFWAAGTFINLTSKSDGVSKWVEKDRRIVKEDLVMWHQFGLTHCPKTEDWPIMPVEMTGFVYRPANFYTVTPTLDVPPQQTDHCGSKTCHGEAAKL</sequence>
<evidence type="ECO:0000256" key="11">
    <source>
        <dbReference type="PIRSR" id="PIRSR600269-50"/>
    </source>
</evidence>
<dbReference type="InterPro" id="IPR049948">
    <property type="entry name" value="Cu_Am_ox_TPQ-bd"/>
</dbReference>
<keyword evidence="7 11" id="KW-0801">TPQ</keyword>
<comment type="cofactor">
    <cofactor evidence="3">
        <name>Zn(2+)</name>
        <dbReference type="ChEBI" id="CHEBI:29105"/>
    </cofactor>
</comment>
<evidence type="ECO:0000256" key="4">
    <source>
        <dbReference type="ARBA" id="ARBA00007983"/>
    </source>
</evidence>
<comment type="subunit">
    <text evidence="5">Homodimer.</text>
</comment>
<proteinExistence type="inferred from homology"/>
<dbReference type="GO" id="GO:0048038">
    <property type="term" value="F:quinone binding"/>
    <property type="evidence" value="ECO:0007669"/>
    <property type="project" value="InterPro"/>
</dbReference>
<feature type="active site" description="Proton acceptor" evidence="11">
    <location>
        <position position="310"/>
    </location>
</feature>
<evidence type="ECO:0000313" key="17">
    <source>
        <dbReference type="EMBL" id="TPX37520.1"/>
    </source>
</evidence>
<evidence type="ECO:0000256" key="3">
    <source>
        <dbReference type="ARBA" id="ARBA00001947"/>
    </source>
</evidence>
<protein>
    <recommendedName>
        <fullName evidence="13">Amine oxidase</fullName>
        <ecNumber evidence="13">1.4.3.-</ecNumber>
    </recommendedName>
</protein>
<dbReference type="OrthoDB" id="5379943at2759"/>
<accession>A0A507C7H1</accession>
<organism evidence="17 18">
    <name type="scientific">Synchytrium microbalum</name>
    <dbReference type="NCBI Taxonomy" id="1806994"/>
    <lineage>
        <taxon>Eukaryota</taxon>
        <taxon>Fungi</taxon>
        <taxon>Fungi incertae sedis</taxon>
        <taxon>Chytridiomycota</taxon>
        <taxon>Chytridiomycota incertae sedis</taxon>
        <taxon>Chytridiomycetes</taxon>
        <taxon>Synchytriales</taxon>
        <taxon>Synchytriaceae</taxon>
        <taxon>Synchytrium</taxon>
    </lineage>
</organism>
<keyword evidence="8 13" id="KW-0560">Oxidoreductase</keyword>
<evidence type="ECO:0000259" key="14">
    <source>
        <dbReference type="Pfam" id="PF01179"/>
    </source>
</evidence>
<feature type="domain" description="Copper amine oxidase catalytic" evidence="14">
    <location>
        <begin position="232"/>
        <end position="634"/>
    </location>
</feature>
<feature type="domain" description="Copper amine oxidase N2-terminal" evidence="15">
    <location>
        <begin position="8"/>
        <end position="90"/>
    </location>
</feature>
<dbReference type="NCBIfam" id="NF008559">
    <property type="entry name" value="PRK11504.1"/>
    <property type="match status" value="1"/>
</dbReference>
<evidence type="ECO:0000256" key="10">
    <source>
        <dbReference type="ARBA" id="ARBA00023211"/>
    </source>
</evidence>
<evidence type="ECO:0000313" key="18">
    <source>
        <dbReference type="Proteomes" id="UP000319731"/>
    </source>
</evidence>
<evidence type="ECO:0000259" key="15">
    <source>
        <dbReference type="Pfam" id="PF02727"/>
    </source>
</evidence>
<keyword evidence="18" id="KW-1185">Reference proteome</keyword>
<dbReference type="InterPro" id="IPR000269">
    <property type="entry name" value="Cu_amine_oxidase"/>
</dbReference>
<dbReference type="EC" id="1.4.3.-" evidence="13"/>
<evidence type="ECO:0000256" key="12">
    <source>
        <dbReference type="PIRSR" id="PIRSR600269-51"/>
    </source>
</evidence>
<dbReference type="InterPro" id="IPR036460">
    <property type="entry name" value="Cu_amine_oxidase_C_sf"/>
</dbReference>
<evidence type="ECO:0000256" key="6">
    <source>
        <dbReference type="ARBA" id="ARBA00022723"/>
    </source>
</evidence>
<gene>
    <name evidence="17" type="primary">SMI503</name>
    <name evidence="17" type="ORF">SmJEL517_g00503</name>
</gene>
<dbReference type="AlphaFoldDB" id="A0A507C7H1"/>
<dbReference type="PANTHER" id="PTHR10638:SF86">
    <property type="entry name" value="COPPER AMINE OXIDASE 1-RELATED"/>
    <property type="match status" value="1"/>
</dbReference>
<dbReference type="RefSeq" id="XP_031027431.1">
    <property type="nucleotide sequence ID" value="XM_031166432.1"/>
</dbReference>
<dbReference type="InterPro" id="IPR015798">
    <property type="entry name" value="Cu_amine_oxidase_C"/>
</dbReference>
<comment type="cofactor">
    <cofactor evidence="1">
        <name>Cu cation</name>
        <dbReference type="ChEBI" id="CHEBI:23378"/>
    </cofactor>
</comment>
<dbReference type="GeneID" id="42001729"/>
<comment type="cofactor">
    <cofactor evidence="2">
        <name>Mn(2+)</name>
        <dbReference type="ChEBI" id="CHEBI:29035"/>
    </cofactor>
</comment>
<evidence type="ECO:0000256" key="13">
    <source>
        <dbReference type="RuleBase" id="RU000672"/>
    </source>
</evidence>
<comment type="PTM">
    <text evidence="12 13">Topaquinone (TPQ) is generated by copper-dependent autoxidation of a specific tyrosyl residue.</text>
</comment>
<keyword evidence="10" id="KW-0464">Manganese</keyword>
<evidence type="ECO:0000256" key="1">
    <source>
        <dbReference type="ARBA" id="ARBA00001935"/>
    </source>
</evidence>
<dbReference type="InterPro" id="IPR015800">
    <property type="entry name" value="Cu_amine_oxidase_N2"/>
</dbReference>
<evidence type="ECO:0000256" key="7">
    <source>
        <dbReference type="ARBA" id="ARBA00022772"/>
    </source>
</evidence>
<comment type="caution">
    <text evidence="17">The sequence shown here is derived from an EMBL/GenBank/DDBJ whole genome shotgun (WGS) entry which is preliminary data.</text>
</comment>
<feature type="modified residue" description="2',4',5'-topaquinone" evidence="12">
    <location>
        <position position="394"/>
    </location>
</feature>